<dbReference type="GO" id="GO:0005743">
    <property type="term" value="C:mitochondrial inner membrane"/>
    <property type="evidence" value="ECO:0007669"/>
    <property type="project" value="UniProtKB-SubCell"/>
</dbReference>
<keyword evidence="7 12" id="KW-1133">Transmembrane helix</keyword>
<evidence type="ECO:0000313" key="13">
    <source>
        <dbReference type="EMBL" id="VDP95036.1"/>
    </source>
</evidence>
<keyword evidence="8" id="KW-0496">Mitochondrion</keyword>
<keyword evidence="4 10" id="KW-0812">Transmembrane</keyword>
<feature type="repeat" description="Solcar" evidence="10">
    <location>
        <begin position="1"/>
        <end position="45"/>
    </location>
</feature>
<gene>
    <name evidence="13" type="ORF">ECPE_LOCUS17728</name>
</gene>
<evidence type="ECO:0000256" key="11">
    <source>
        <dbReference type="RuleBase" id="RU000488"/>
    </source>
</evidence>
<dbReference type="PROSITE" id="PS50920">
    <property type="entry name" value="SOLCAR"/>
    <property type="match status" value="1"/>
</dbReference>
<dbReference type="Proteomes" id="UP000272942">
    <property type="component" value="Unassembled WGS sequence"/>
</dbReference>
<dbReference type="InterPro" id="IPR018108">
    <property type="entry name" value="MCP_transmembrane"/>
</dbReference>
<sequence>MLDAVFKIIRNEGLPSLWSGLSPTLIMALPQTVIYFTINDWLKEPMNDHNRTWYLPNDWTPAIIGGASRVFAVVAISPLELLRTKMQSFRMSPGHLKISSVETRWIHSLTVGLDIRSHSPVKNNYIFIYFSLSCEGFIYCFGYPFNRLKRSKSESSKRSAPLPLKYKKSKSTTSIYNIGSCTTVSVSDTNHRVSSIAWVLFEDALLAFKKVCSTTRYGCSSMIHIDSNSVPSRWIKNMVSFTVCRNCFVCVGEAAIRHASINPLPTLDLTCLLIS</sequence>
<dbReference type="InterPro" id="IPR045315">
    <property type="entry name" value="Mtm1-like"/>
</dbReference>
<keyword evidence="9 10" id="KW-0472">Membrane</keyword>
<evidence type="ECO:0000256" key="12">
    <source>
        <dbReference type="SAM" id="Phobius"/>
    </source>
</evidence>
<evidence type="ECO:0000256" key="3">
    <source>
        <dbReference type="ARBA" id="ARBA00022448"/>
    </source>
</evidence>
<keyword evidence="5" id="KW-0677">Repeat</keyword>
<evidence type="ECO:0000313" key="14">
    <source>
        <dbReference type="Proteomes" id="UP000272942"/>
    </source>
</evidence>
<feature type="transmembrane region" description="Helical" evidence="12">
    <location>
        <begin position="21"/>
        <end position="42"/>
    </location>
</feature>
<evidence type="ECO:0000256" key="9">
    <source>
        <dbReference type="ARBA" id="ARBA00023136"/>
    </source>
</evidence>
<evidence type="ECO:0000256" key="8">
    <source>
        <dbReference type="ARBA" id="ARBA00023128"/>
    </source>
</evidence>
<evidence type="ECO:0000256" key="10">
    <source>
        <dbReference type="PROSITE-ProRule" id="PRU00282"/>
    </source>
</evidence>
<dbReference type="Pfam" id="PF00153">
    <property type="entry name" value="Mito_carr"/>
    <property type="match status" value="1"/>
</dbReference>
<keyword evidence="6" id="KW-0999">Mitochondrion inner membrane</keyword>
<dbReference type="AlphaFoldDB" id="A0A3P8LET6"/>
<keyword evidence="14" id="KW-1185">Reference proteome</keyword>
<keyword evidence="3 11" id="KW-0813">Transport</keyword>
<dbReference type="SUPFAM" id="SSF103506">
    <property type="entry name" value="Mitochondrial carrier"/>
    <property type="match status" value="1"/>
</dbReference>
<evidence type="ECO:0000256" key="4">
    <source>
        <dbReference type="ARBA" id="ARBA00022692"/>
    </source>
</evidence>
<feature type="transmembrane region" description="Helical" evidence="12">
    <location>
        <begin position="126"/>
        <end position="145"/>
    </location>
</feature>
<proteinExistence type="inferred from homology"/>
<evidence type="ECO:0000256" key="2">
    <source>
        <dbReference type="ARBA" id="ARBA00006375"/>
    </source>
</evidence>
<dbReference type="GO" id="GO:1990542">
    <property type="term" value="P:mitochondrial transmembrane transport"/>
    <property type="evidence" value="ECO:0007669"/>
    <property type="project" value="InterPro"/>
</dbReference>
<dbReference type="Gene3D" id="1.50.40.10">
    <property type="entry name" value="Mitochondrial carrier domain"/>
    <property type="match status" value="1"/>
</dbReference>
<accession>A0A3P8LET6</accession>
<organism evidence="13 14">
    <name type="scientific">Echinostoma caproni</name>
    <dbReference type="NCBI Taxonomy" id="27848"/>
    <lineage>
        <taxon>Eukaryota</taxon>
        <taxon>Metazoa</taxon>
        <taxon>Spiralia</taxon>
        <taxon>Lophotrochozoa</taxon>
        <taxon>Platyhelminthes</taxon>
        <taxon>Trematoda</taxon>
        <taxon>Digenea</taxon>
        <taxon>Plagiorchiida</taxon>
        <taxon>Echinostomata</taxon>
        <taxon>Echinostomatoidea</taxon>
        <taxon>Echinostomatidae</taxon>
        <taxon>Echinostoma</taxon>
    </lineage>
</organism>
<evidence type="ECO:0000256" key="7">
    <source>
        <dbReference type="ARBA" id="ARBA00022989"/>
    </source>
</evidence>
<dbReference type="PANTHER" id="PTHR45760:SF2">
    <property type="entry name" value="FI19922P1-RELATED"/>
    <property type="match status" value="1"/>
</dbReference>
<dbReference type="EMBL" id="UZAN01071110">
    <property type="protein sequence ID" value="VDP95036.1"/>
    <property type="molecule type" value="Genomic_DNA"/>
</dbReference>
<evidence type="ECO:0008006" key="15">
    <source>
        <dbReference type="Google" id="ProtNLM"/>
    </source>
</evidence>
<evidence type="ECO:0000256" key="6">
    <source>
        <dbReference type="ARBA" id="ARBA00022792"/>
    </source>
</evidence>
<feature type="transmembrane region" description="Helical" evidence="12">
    <location>
        <begin position="62"/>
        <end position="82"/>
    </location>
</feature>
<name>A0A3P8LET6_9TREM</name>
<dbReference type="PANTHER" id="PTHR45760">
    <property type="entry name" value="FI19922P1-RELATED"/>
    <property type="match status" value="1"/>
</dbReference>
<evidence type="ECO:0000256" key="5">
    <source>
        <dbReference type="ARBA" id="ARBA00022737"/>
    </source>
</evidence>
<dbReference type="OrthoDB" id="1747031at2759"/>
<comment type="similarity">
    <text evidence="2 11">Belongs to the mitochondrial carrier (TC 2.A.29) family.</text>
</comment>
<protein>
    <recommendedName>
        <fullName evidence="15">Solute carrier family 25 member 40</fullName>
    </recommendedName>
</protein>
<dbReference type="InterPro" id="IPR023395">
    <property type="entry name" value="MCP_dom_sf"/>
</dbReference>
<evidence type="ECO:0000256" key="1">
    <source>
        <dbReference type="ARBA" id="ARBA00004448"/>
    </source>
</evidence>
<comment type="subcellular location">
    <subcellularLocation>
        <location evidence="1">Mitochondrion inner membrane</location>
        <topology evidence="1">Multi-pass membrane protein</topology>
    </subcellularLocation>
</comment>
<reference evidence="13 14" key="1">
    <citation type="submission" date="2018-11" db="EMBL/GenBank/DDBJ databases">
        <authorList>
            <consortium name="Pathogen Informatics"/>
        </authorList>
    </citation>
    <scope>NUCLEOTIDE SEQUENCE [LARGE SCALE GENOMIC DNA]</scope>
    <source>
        <strain evidence="13 14">Egypt</strain>
    </source>
</reference>